<dbReference type="InterPro" id="IPR001828">
    <property type="entry name" value="ANF_lig-bd_rcpt"/>
</dbReference>
<keyword evidence="8 13" id="KW-0472">Membrane</keyword>
<dbReference type="FunFam" id="1.10.287.70:FF:000037">
    <property type="entry name" value="Glutamate receptor"/>
    <property type="match status" value="1"/>
</dbReference>
<evidence type="ECO:0000256" key="15">
    <source>
        <dbReference type="SAM" id="Phobius"/>
    </source>
</evidence>
<comment type="subcellular location">
    <subcellularLocation>
        <location evidence="1">Membrane</location>
        <topology evidence="1">Multi-pass membrane protein</topology>
    </subcellularLocation>
</comment>
<evidence type="ECO:0000256" key="11">
    <source>
        <dbReference type="ARBA" id="ARBA00023286"/>
    </source>
</evidence>
<dbReference type="OrthoDB" id="827003at2759"/>
<dbReference type="Proteomes" id="UP000657918">
    <property type="component" value="Unassembled WGS sequence"/>
</dbReference>
<dbReference type="InterPro" id="IPR028082">
    <property type="entry name" value="Peripla_BP_I"/>
</dbReference>
<dbReference type="FunFam" id="3.40.190.10:FF:000291">
    <property type="entry name" value="Glutamate receptor"/>
    <property type="match status" value="1"/>
</dbReference>
<feature type="domain" description="Ionotropic glutamate receptor C-terminal" evidence="16">
    <location>
        <begin position="454"/>
        <end position="798"/>
    </location>
</feature>
<dbReference type="AlphaFoldDB" id="A0A835J385"/>
<dbReference type="PANTHER" id="PTHR34836:SF7">
    <property type="entry name" value="RECEPTOR LIGAND BINDING REGION DOMAIN-CONTAINING PROTEIN"/>
    <property type="match status" value="1"/>
</dbReference>
<dbReference type="Pfam" id="PF01094">
    <property type="entry name" value="ANF_receptor"/>
    <property type="match status" value="1"/>
</dbReference>
<keyword evidence="9 13" id="KW-0675">Receptor</keyword>
<comment type="function">
    <text evidence="13">Glutamate-gated receptor that probably acts as non-selective cation channel.</text>
</comment>
<keyword evidence="10" id="KW-0325">Glycoprotein</keyword>
<keyword evidence="3 13" id="KW-0813">Transport</keyword>
<comment type="similarity">
    <text evidence="2 13">Belongs to the glutamate-gated ion channel (TC 1.A.10.1) family.</text>
</comment>
<keyword evidence="14" id="KW-1015">Disulfide bond</keyword>
<keyword evidence="6 15" id="KW-1133">Transmembrane helix</keyword>
<comment type="caution">
    <text evidence="17">The sequence shown here is derived from an EMBL/GenBank/DDBJ whole genome shotgun (WGS) entry which is preliminary data.</text>
</comment>
<dbReference type="PIRSF" id="PIRSF037090">
    <property type="entry name" value="Iontro_Glu-like_rcpt_pln"/>
    <property type="match status" value="1"/>
</dbReference>
<dbReference type="FunFam" id="3.40.190.10:FF:000217">
    <property type="entry name" value="Glutamate receptor"/>
    <property type="match status" value="1"/>
</dbReference>
<dbReference type="GO" id="GO:0016020">
    <property type="term" value="C:membrane"/>
    <property type="evidence" value="ECO:0007669"/>
    <property type="project" value="UniProtKB-SubCell"/>
</dbReference>
<dbReference type="InterPro" id="IPR017103">
    <property type="entry name" value="Iontropic_Glu_rcpt_pln"/>
</dbReference>
<dbReference type="EMBL" id="JADGMS010000018">
    <property type="protein sequence ID" value="KAF9662668.1"/>
    <property type="molecule type" value="Genomic_DNA"/>
</dbReference>
<evidence type="ECO:0000256" key="3">
    <source>
        <dbReference type="ARBA" id="ARBA00022448"/>
    </source>
</evidence>
<dbReference type="GO" id="GO:0015276">
    <property type="term" value="F:ligand-gated monoatomic ion channel activity"/>
    <property type="evidence" value="ECO:0007669"/>
    <property type="project" value="InterPro"/>
</dbReference>
<dbReference type="CDD" id="cd13686">
    <property type="entry name" value="GluR_Plant"/>
    <property type="match status" value="1"/>
</dbReference>
<feature type="transmembrane region" description="Helical" evidence="15">
    <location>
        <begin position="576"/>
        <end position="594"/>
    </location>
</feature>
<dbReference type="SMART" id="SM00079">
    <property type="entry name" value="PBPe"/>
    <property type="match status" value="1"/>
</dbReference>
<dbReference type="FunFam" id="3.40.50.2300:FF:000081">
    <property type="entry name" value="Glutamate receptor"/>
    <property type="match status" value="1"/>
</dbReference>
<keyword evidence="12 13" id="KW-0407">Ion channel</keyword>
<evidence type="ECO:0000256" key="7">
    <source>
        <dbReference type="ARBA" id="ARBA00023065"/>
    </source>
</evidence>
<gene>
    <name evidence="17" type="ORF">SADUNF_Sadunf18G0078200</name>
</gene>
<evidence type="ECO:0000256" key="1">
    <source>
        <dbReference type="ARBA" id="ARBA00004141"/>
    </source>
</evidence>
<keyword evidence="11 13" id="KW-1071">Ligand-gated ion channel</keyword>
<keyword evidence="18" id="KW-1185">Reference proteome</keyword>
<name>A0A835J385_9ROSI</name>
<dbReference type="SUPFAM" id="SSF53822">
    <property type="entry name" value="Periplasmic binding protein-like I"/>
    <property type="match status" value="1"/>
</dbReference>
<dbReference type="CDD" id="cd19990">
    <property type="entry name" value="PBP1_GABAb_receptor_plant"/>
    <property type="match status" value="1"/>
</dbReference>
<feature type="transmembrane region" description="Helical" evidence="15">
    <location>
        <begin position="822"/>
        <end position="846"/>
    </location>
</feature>
<proteinExistence type="inferred from homology"/>
<evidence type="ECO:0000313" key="18">
    <source>
        <dbReference type="Proteomes" id="UP000657918"/>
    </source>
</evidence>
<evidence type="ECO:0000256" key="2">
    <source>
        <dbReference type="ARBA" id="ARBA00008685"/>
    </source>
</evidence>
<dbReference type="InterPro" id="IPR001320">
    <property type="entry name" value="Iontro_rcpt_C"/>
</dbReference>
<organism evidence="17 18">
    <name type="scientific">Salix dunnii</name>
    <dbReference type="NCBI Taxonomy" id="1413687"/>
    <lineage>
        <taxon>Eukaryota</taxon>
        <taxon>Viridiplantae</taxon>
        <taxon>Streptophyta</taxon>
        <taxon>Embryophyta</taxon>
        <taxon>Tracheophyta</taxon>
        <taxon>Spermatophyta</taxon>
        <taxon>Magnoliopsida</taxon>
        <taxon>eudicotyledons</taxon>
        <taxon>Gunneridae</taxon>
        <taxon>Pentapetalae</taxon>
        <taxon>rosids</taxon>
        <taxon>fabids</taxon>
        <taxon>Malpighiales</taxon>
        <taxon>Salicaceae</taxon>
        <taxon>Saliceae</taxon>
        <taxon>Salix</taxon>
    </lineage>
</organism>
<keyword evidence="7 13" id="KW-0406">Ion transport</keyword>
<keyword evidence="4 15" id="KW-0812">Transmembrane</keyword>
<sequence length="957" mass="106903">MPKQKFTLRFITFLLVNLWCKQMVIMAMEMIPIGVVLDLNSTVGEIAGSCISMAVFDFYAVNDDFKTRLALFTRDSSSDVVAATSSVIVFSNSALDLMKNEQVHAIIGPLTSSQAKFVIELGGKAEVPIVSFSATSPTLSATRSKYFVRTAQDDSSQVKAIANIVQAYGWREIVPIYEDTEYGNGLVPFLLEAFQEIDTRVPYGSRIPMYFNDTQIMRELNKLKEMQKSIFLVHMSASIGSRLFLLAKDAGMMSEGYAWIVTSAFLDPVGYEVMDSMQGVLGVKPHIPTSKKLESFKSRWRKNFTTSKPQIKINEFNLFGLWAYDTVWAIAMAVEKAGIVHSGYVKPNTSESTVDITALGKSEMGPRLLRSILSTRFQGLSGDFHLAGGEMVPSAFEIINVIGRAERVIGYWTPERGLSRNLYSEGKTAYSTSKNKLKEPIWPGDTTQQPKRLRIGVPLKTGFKEFIKVEWSPGGDKPNVSGFTRDVFLSVVEALPFPLPYEFIPFSAGTYNELLKRIELKKFDAVVGDVTIIAHRSSYVDFTLPYSESGIAMVVLTKRDERENMWIFLKPLSLELWLTTGIAIIFTGLVVWVLEHRENKVFRGNPAQQLGTTLWFSFSTLFFAHREKVVNNWTRFVLIIWIFVVLIISQSYTASLASMLTVKRLQPTFVDVKEIRKNGYFVGHQKNSFVKDFLVKNLKLNASLLKGYDTPEEYHDALSIGIRNGGVAAIFDEIPYVKLFLAKHCNKFQMIGPTYKTDGFGFAFPLQSPLVPYVSRAILKVTQDKDLMEEIERRNFVRETTCLDQASMVTSGGLSLPSFGGLFIITGVASMSALLIYVTKFLYIHWPASNTMDQERPFYMRILELAKHFDKEDPSAHHLNRAGPRVHPVPSVEIVGASPNIDDAHGHSRTSIEGSGDIIGDQDLGSSAANIEPPTHTVGTASFVVRETLLGIRICAA</sequence>
<evidence type="ECO:0000256" key="12">
    <source>
        <dbReference type="ARBA" id="ARBA00023303"/>
    </source>
</evidence>
<dbReference type="Gene3D" id="3.40.190.10">
    <property type="entry name" value="Periplasmic binding protein-like II"/>
    <property type="match status" value="1"/>
</dbReference>
<feature type="disulfide bond" evidence="14">
    <location>
        <begin position="745"/>
        <end position="802"/>
    </location>
</feature>
<dbReference type="InterPro" id="IPR015683">
    <property type="entry name" value="Ionotropic_Glu_rcpt"/>
</dbReference>
<evidence type="ECO:0000256" key="4">
    <source>
        <dbReference type="ARBA" id="ARBA00022692"/>
    </source>
</evidence>
<reference evidence="17 18" key="1">
    <citation type="submission" date="2020-10" db="EMBL/GenBank/DDBJ databases">
        <title>Plant Genome Project.</title>
        <authorList>
            <person name="Zhang R.-G."/>
        </authorList>
    </citation>
    <scope>NUCLEOTIDE SEQUENCE [LARGE SCALE GENOMIC DNA]</scope>
    <source>
        <strain evidence="17">FAFU-HL-1</strain>
        <tissue evidence="17">Leaf</tissue>
    </source>
</reference>
<evidence type="ECO:0000256" key="8">
    <source>
        <dbReference type="ARBA" id="ARBA00023136"/>
    </source>
</evidence>
<evidence type="ECO:0000256" key="10">
    <source>
        <dbReference type="ARBA" id="ARBA00023180"/>
    </source>
</evidence>
<evidence type="ECO:0000256" key="9">
    <source>
        <dbReference type="ARBA" id="ARBA00023170"/>
    </source>
</evidence>
<dbReference type="Gene3D" id="3.40.50.2300">
    <property type="match status" value="2"/>
</dbReference>
<dbReference type="Pfam" id="PF00060">
    <property type="entry name" value="Lig_chan"/>
    <property type="match status" value="1"/>
</dbReference>
<evidence type="ECO:0000256" key="5">
    <source>
        <dbReference type="ARBA" id="ARBA00022729"/>
    </source>
</evidence>
<evidence type="ECO:0000259" key="16">
    <source>
        <dbReference type="SMART" id="SM00079"/>
    </source>
</evidence>
<evidence type="ECO:0000256" key="6">
    <source>
        <dbReference type="ARBA" id="ARBA00022989"/>
    </source>
</evidence>
<feature type="transmembrane region" description="Helical" evidence="15">
    <location>
        <begin position="636"/>
        <end position="657"/>
    </location>
</feature>
<dbReference type="PANTHER" id="PTHR34836">
    <property type="entry name" value="OS06G0188250 PROTEIN"/>
    <property type="match status" value="1"/>
</dbReference>
<accession>A0A835J385</accession>
<dbReference type="Gene3D" id="1.10.287.70">
    <property type="match status" value="1"/>
</dbReference>
<evidence type="ECO:0000256" key="14">
    <source>
        <dbReference type="PIRSR" id="PIRSR037090-50"/>
    </source>
</evidence>
<evidence type="ECO:0000313" key="17">
    <source>
        <dbReference type="EMBL" id="KAF9662668.1"/>
    </source>
</evidence>
<dbReference type="SUPFAM" id="SSF53850">
    <property type="entry name" value="Periplasmic binding protein-like II"/>
    <property type="match status" value="1"/>
</dbReference>
<evidence type="ECO:0000256" key="13">
    <source>
        <dbReference type="PIRNR" id="PIRNR037090"/>
    </source>
</evidence>
<protein>
    <recommendedName>
        <fullName evidence="13">Glutamate receptor</fullName>
    </recommendedName>
</protein>
<keyword evidence="5" id="KW-0732">Signal</keyword>
<dbReference type="InterPro" id="IPR044440">
    <property type="entry name" value="GABAb_receptor_plant_PBP1"/>
</dbReference>